<organism evidence="3 4">
    <name type="scientific">Hyalella azteca</name>
    <name type="common">Amphipod</name>
    <dbReference type="NCBI Taxonomy" id="294128"/>
    <lineage>
        <taxon>Eukaryota</taxon>
        <taxon>Metazoa</taxon>
        <taxon>Ecdysozoa</taxon>
        <taxon>Arthropoda</taxon>
        <taxon>Crustacea</taxon>
        <taxon>Multicrustacea</taxon>
        <taxon>Malacostraca</taxon>
        <taxon>Eumalacostraca</taxon>
        <taxon>Peracarida</taxon>
        <taxon>Amphipoda</taxon>
        <taxon>Senticaudata</taxon>
        <taxon>Talitrida</taxon>
        <taxon>Talitroidea</taxon>
        <taxon>Hyalellidae</taxon>
        <taxon>Hyalella</taxon>
    </lineage>
</organism>
<feature type="chain" id="PRO_5034690090" evidence="2">
    <location>
        <begin position="21"/>
        <end position="979"/>
    </location>
</feature>
<dbReference type="Proteomes" id="UP000694843">
    <property type="component" value="Unplaced"/>
</dbReference>
<name>A0A8B7N567_HYAAZ</name>
<evidence type="ECO:0000256" key="2">
    <source>
        <dbReference type="SAM" id="SignalP"/>
    </source>
</evidence>
<protein>
    <submittedName>
        <fullName evidence="4">Uncharacterized protein LOC108666155 isoform X2</fullName>
    </submittedName>
</protein>
<feature type="region of interest" description="Disordered" evidence="1">
    <location>
        <begin position="355"/>
        <end position="376"/>
    </location>
</feature>
<feature type="region of interest" description="Disordered" evidence="1">
    <location>
        <begin position="561"/>
        <end position="582"/>
    </location>
</feature>
<keyword evidence="2" id="KW-0732">Signal</keyword>
<evidence type="ECO:0000313" key="4">
    <source>
        <dbReference type="RefSeq" id="XP_018008463.1"/>
    </source>
</evidence>
<gene>
    <name evidence="4" type="primary">LOC108666155</name>
</gene>
<keyword evidence="3" id="KW-1185">Reference proteome</keyword>
<sequence>MHVVSVGFVLLTAFLAVSSPLEVLESSFKRIGQISGNAAGRSLTNRNKQPFEILEQSFRYISPPVQQPRMYSSKIQDRIENQYNHAGDNSKKTVSNWRFTSLPSRDGPSSVLEYTGDKTQRPSISTTQQPDKSPPVFVRLTPSHRNSSSSTSDSNNPSVVIRSLPFSTKPSLETSTSNSKPEFSTLRSWMENKAKNQAQMIENKDIFATSTEVTPTVPRRFASPRRPFNIQRPWGSSSPKIEELIAPKRVEISIDKVVSPQKKTSAPPTRKSIAEVIGSLDNNSHLKSKLVTPSLFSPTVTPVHAPVEISVLRSHLADSKSHGARKVLKDKLSPGKEDVDANVLINVFAHDNQQDLKNTNALQPTKTSPNPVASGSRVQFQPVLPGEFGNPGAGSKVLPHPGAGNSALETLAGAGAVALMAYGISYALPLAAPLITRREGSSGETPISRLMNWLDSSRSNNKKKRRKDFKKNTRYDSGIPLTAVSNRTASYLYPDYYDYYAEYVDVGEAEINKPVPAYVDYEIEQPEEIPTRYRGDFKDTIPYDDDTYPFPSKFSNIAKSVAPKDGGQKAEERNTDAALPPGKHIGSDYYSFGYDPTDGAIGDDPPNESAIFGKVTYEYDFTNTHINPAVVGKETRSEYYAFPPGQTAGATEREGSTAGAAVSPGVAVRPGIPVPLRPGPKSKPPQSTNFFSNIFSLGNIFNRRTERVNRPPKPHRVHPQKPIVVRNARIFPKVPSSKVDTSDNHQYARQSKEINNILSTIDEHRPLMTYSEDRSDIRRKNTGVRPKIDEELFSKKREDNIRVGGGGVALSSDTSKIGGGGFRLPSLSTPTKMAGNRNPQYPSYVSLEQVNRLAEEEMAGVVKGYSHRLDAPWSPPEEGDIFPRPIDLTSAGSKVNLFDEADLNQGYHLNADSTDYIYKTRDSAYTNVNANHGVESKPATLRTLAPDYNDFDYVDVRGSSADVESKRTLSTYESKPDNR</sequence>
<feature type="compositionally biased region" description="Polar residues" evidence="1">
    <location>
        <begin position="92"/>
        <end position="103"/>
    </location>
</feature>
<feature type="compositionally biased region" description="Basic and acidic residues" evidence="1">
    <location>
        <begin position="566"/>
        <end position="575"/>
    </location>
</feature>
<dbReference type="GeneID" id="108666155"/>
<feature type="compositionally biased region" description="Low complexity" evidence="1">
    <location>
        <begin position="143"/>
        <end position="158"/>
    </location>
</feature>
<dbReference type="RefSeq" id="XP_018008463.1">
    <property type="nucleotide sequence ID" value="XM_018152974.1"/>
</dbReference>
<evidence type="ECO:0000256" key="1">
    <source>
        <dbReference type="SAM" id="MobiDB-lite"/>
    </source>
</evidence>
<accession>A0A8B7N567</accession>
<proteinExistence type="predicted"/>
<evidence type="ECO:0000313" key="3">
    <source>
        <dbReference type="Proteomes" id="UP000694843"/>
    </source>
</evidence>
<dbReference type="OrthoDB" id="10550628at2759"/>
<feature type="region of interest" description="Disordered" evidence="1">
    <location>
        <begin position="84"/>
        <end position="162"/>
    </location>
</feature>
<feature type="compositionally biased region" description="Polar residues" evidence="1">
    <location>
        <begin position="121"/>
        <end position="131"/>
    </location>
</feature>
<feature type="signal peptide" evidence="2">
    <location>
        <begin position="1"/>
        <end position="20"/>
    </location>
</feature>
<dbReference type="AlphaFoldDB" id="A0A8B7N567"/>
<reference evidence="4" key="1">
    <citation type="submission" date="2025-08" db="UniProtKB">
        <authorList>
            <consortium name="RefSeq"/>
        </authorList>
    </citation>
    <scope>IDENTIFICATION</scope>
    <source>
        <tissue evidence="4">Whole organism</tissue>
    </source>
</reference>